<dbReference type="InterPro" id="IPR024171">
    <property type="entry name" value="SRK-like_kinase"/>
</dbReference>
<feature type="domain" description="Apple" evidence="24">
    <location>
        <begin position="354"/>
        <end position="439"/>
    </location>
</feature>
<keyword evidence="11 19" id="KW-0067">ATP-binding</keyword>
<dbReference type="InterPro" id="IPR001480">
    <property type="entry name" value="Bulb-type_lectin_dom"/>
</dbReference>
<evidence type="ECO:0000259" key="24">
    <source>
        <dbReference type="PROSITE" id="PS50948"/>
    </source>
</evidence>
<dbReference type="FunFam" id="2.90.10.30:FF:000003">
    <property type="entry name" value="Os04g0303100 protein"/>
    <property type="match status" value="1"/>
</dbReference>
<dbReference type="InterPro" id="IPR000719">
    <property type="entry name" value="Prot_kinase_dom"/>
</dbReference>
<dbReference type="Pfam" id="PF01453">
    <property type="entry name" value="B_lectin"/>
    <property type="match status" value="1"/>
</dbReference>
<comment type="subcellular location">
    <subcellularLocation>
        <location evidence="1">Membrane</location>
        <topology evidence="1">Single-pass type I membrane protein</topology>
    </subcellularLocation>
</comment>
<accession>A0AAN7GG96</accession>
<dbReference type="CDD" id="cd01098">
    <property type="entry name" value="PAN_AP_plant"/>
    <property type="match status" value="1"/>
</dbReference>
<keyword evidence="6" id="KW-0812">Transmembrane</keyword>
<dbReference type="SMART" id="SM00108">
    <property type="entry name" value="B_lectin"/>
    <property type="match status" value="1"/>
</dbReference>
<dbReference type="Gene3D" id="2.90.10.30">
    <property type="match status" value="1"/>
</dbReference>
<evidence type="ECO:0000256" key="3">
    <source>
        <dbReference type="ARBA" id="ARBA00022536"/>
    </source>
</evidence>
<keyword evidence="4" id="KW-0597">Phosphoprotein</keyword>
<dbReference type="AlphaFoldDB" id="A0AAN7GG96"/>
<reference evidence="25 26" key="1">
    <citation type="journal article" date="2023" name="G3 (Bethesda)">
        <title>A haplotype-resolved chromosome-scale genome for Quercus rubra L. provides insights into the genetics of adaptive traits for red oak species.</title>
        <authorList>
            <person name="Kapoor B."/>
            <person name="Jenkins J."/>
            <person name="Schmutz J."/>
            <person name="Zhebentyayeva T."/>
            <person name="Kuelheim C."/>
            <person name="Coggeshall M."/>
            <person name="Heim C."/>
            <person name="Lasky J.R."/>
            <person name="Leites L."/>
            <person name="Islam-Faridi N."/>
            <person name="Romero-Severson J."/>
            <person name="DeLeo V.L."/>
            <person name="Lucas S.M."/>
            <person name="Lazic D."/>
            <person name="Gailing O."/>
            <person name="Carlson J."/>
            <person name="Staton M."/>
        </authorList>
    </citation>
    <scope>NUCLEOTIDE SEQUENCE [LARGE SCALE GENOMIC DNA]</scope>
    <source>
        <strain evidence="25">Pseudo-F2</strain>
    </source>
</reference>
<dbReference type="Proteomes" id="UP001324115">
    <property type="component" value="Unassembled WGS sequence"/>
</dbReference>
<dbReference type="Gene3D" id="1.10.510.10">
    <property type="entry name" value="Transferase(Phosphotransferase) domain 1"/>
    <property type="match status" value="1"/>
</dbReference>
<evidence type="ECO:0000313" key="26">
    <source>
        <dbReference type="Proteomes" id="UP001324115"/>
    </source>
</evidence>
<keyword evidence="26" id="KW-1185">Reference proteome</keyword>
<keyword evidence="3" id="KW-0245">EGF-like domain</keyword>
<keyword evidence="10 19" id="KW-0418">Kinase</keyword>
<dbReference type="PANTHER" id="PTHR47976">
    <property type="entry name" value="G-TYPE LECTIN S-RECEPTOR-LIKE SERINE/THREONINE-PROTEIN KINASE SD2-5"/>
    <property type="match status" value="1"/>
</dbReference>
<dbReference type="InterPro" id="IPR011009">
    <property type="entry name" value="Kinase-like_dom_sf"/>
</dbReference>
<dbReference type="GO" id="GO:0005524">
    <property type="term" value="F:ATP binding"/>
    <property type="evidence" value="ECO:0007669"/>
    <property type="project" value="UniProtKB-UniRule"/>
</dbReference>
<dbReference type="GO" id="GO:0016020">
    <property type="term" value="C:membrane"/>
    <property type="evidence" value="ECO:0007669"/>
    <property type="project" value="UniProtKB-SubCell"/>
</dbReference>
<evidence type="ECO:0000256" key="7">
    <source>
        <dbReference type="ARBA" id="ARBA00022729"/>
    </source>
</evidence>
<evidence type="ECO:0000256" key="5">
    <source>
        <dbReference type="ARBA" id="ARBA00022679"/>
    </source>
</evidence>
<dbReference type="InterPro" id="IPR003609">
    <property type="entry name" value="Pan_app"/>
</dbReference>
<feature type="signal peptide" evidence="21">
    <location>
        <begin position="1"/>
        <end position="21"/>
    </location>
</feature>
<comment type="similarity">
    <text evidence="19">Belongs to the protein kinase superfamily. Ser/Thr protein kinase family.</text>
</comment>
<dbReference type="PROSITE" id="PS50011">
    <property type="entry name" value="PROTEIN_KINASE_DOM"/>
    <property type="match status" value="1"/>
</dbReference>
<keyword evidence="7 21" id="KW-0732">Signal</keyword>
<dbReference type="CDD" id="cd14066">
    <property type="entry name" value="STKc_IRAK"/>
    <property type="match status" value="1"/>
</dbReference>
<dbReference type="EC" id="2.7.11.1" evidence="19"/>
<feature type="binding site" evidence="20">
    <location>
        <position position="538"/>
    </location>
    <ligand>
        <name>ATP</name>
        <dbReference type="ChEBI" id="CHEBI:30616"/>
    </ligand>
</feature>
<dbReference type="GO" id="GO:0030246">
    <property type="term" value="F:carbohydrate binding"/>
    <property type="evidence" value="ECO:0007669"/>
    <property type="project" value="UniProtKB-KW"/>
</dbReference>
<evidence type="ECO:0000256" key="6">
    <source>
        <dbReference type="ARBA" id="ARBA00022692"/>
    </source>
</evidence>
<keyword evidence="15" id="KW-0675">Receptor</keyword>
<dbReference type="PROSITE" id="PS50927">
    <property type="entry name" value="BULB_LECTIN"/>
    <property type="match status" value="1"/>
</dbReference>
<evidence type="ECO:0000256" key="18">
    <source>
        <dbReference type="ARBA" id="ARBA00048679"/>
    </source>
</evidence>
<feature type="domain" description="Bulb-type lectin" evidence="23">
    <location>
        <begin position="54"/>
        <end position="180"/>
    </location>
</feature>
<dbReference type="CDD" id="cd00028">
    <property type="entry name" value="B_lectin"/>
    <property type="match status" value="1"/>
</dbReference>
<keyword evidence="12" id="KW-1133">Transmembrane helix</keyword>
<feature type="chain" id="PRO_5042910336" description="Receptor-like serine/threonine-protein kinase" evidence="21">
    <location>
        <begin position="22"/>
        <end position="828"/>
    </location>
</feature>
<evidence type="ECO:0000256" key="20">
    <source>
        <dbReference type="PROSITE-ProRule" id="PRU10141"/>
    </source>
</evidence>
<evidence type="ECO:0000256" key="14">
    <source>
        <dbReference type="ARBA" id="ARBA00023157"/>
    </source>
</evidence>
<dbReference type="SMART" id="SM00220">
    <property type="entry name" value="S_TKc"/>
    <property type="match status" value="1"/>
</dbReference>
<dbReference type="FunFam" id="3.30.200.20:FF:000178">
    <property type="entry name" value="serine/threonine-protein kinase PBS1-like"/>
    <property type="match status" value="1"/>
</dbReference>
<dbReference type="Pfam" id="PF08276">
    <property type="entry name" value="PAN_2"/>
    <property type="match status" value="1"/>
</dbReference>
<evidence type="ECO:0000256" key="1">
    <source>
        <dbReference type="ARBA" id="ARBA00004479"/>
    </source>
</evidence>
<keyword evidence="9 19" id="KW-0547">Nucleotide-binding</keyword>
<dbReference type="Pfam" id="PF00069">
    <property type="entry name" value="Pkinase"/>
    <property type="match status" value="1"/>
</dbReference>
<organism evidence="25 26">
    <name type="scientific">Quercus rubra</name>
    <name type="common">Northern red oak</name>
    <name type="synonym">Quercus borealis</name>
    <dbReference type="NCBI Taxonomy" id="3512"/>
    <lineage>
        <taxon>Eukaryota</taxon>
        <taxon>Viridiplantae</taxon>
        <taxon>Streptophyta</taxon>
        <taxon>Embryophyta</taxon>
        <taxon>Tracheophyta</taxon>
        <taxon>Spermatophyta</taxon>
        <taxon>Magnoliopsida</taxon>
        <taxon>eudicotyledons</taxon>
        <taxon>Gunneridae</taxon>
        <taxon>Pentapetalae</taxon>
        <taxon>rosids</taxon>
        <taxon>fabids</taxon>
        <taxon>Fagales</taxon>
        <taxon>Fagaceae</taxon>
        <taxon>Quercus</taxon>
    </lineage>
</organism>
<keyword evidence="2 19" id="KW-0723">Serine/threonine-protein kinase</keyword>
<evidence type="ECO:0000256" key="9">
    <source>
        <dbReference type="ARBA" id="ARBA00022741"/>
    </source>
</evidence>
<evidence type="ECO:0000256" key="2">
    <source>
        <dbReference type="ARBA" id="ARBA00022527"/>
    </source>
</evidence>
<evidence type="ECO:0000256" key="12">
    <source>
        <dbReference type="ARBA" id="ARBA00022989"/>
    </source>
</evidence>
<dbReference type="Gene3D" id="3.30.200.20">
    <property type="entry name" value="Phosphorylase Kinase, domain 1"/>
    <property type="match status" value="1"/>
</dbReference>
<gene>
    <name evidence="25" type="ORF">RGQ29_001557</name>
</gene>
<dbReference type="PIRSF" id="PIRSF000641">
    <property type="entry name" value="SRK"/>
    <property type="match status" value="1"/>
</dbReference>
<evidence type="ECO:0000256" key="11">
    <source>
        <dbReference type="ARBA" id="ARBA00022840"/>
    </source>
</evidence>
<dbReference type="SUPFAM" id="SSF51110">
    <property type="entry name" value="alpha-D-mannose-specific plant lectins"/>
    <property type="match status" value="1"/>
</dbReference>
<protein>
    <recommendedName>
        <fullName evidence="19">Receptor-like serine/threonine-protein kinase</fullName>
        <ecNumber evidence="19">2.7.11.1</ecNumber>
    </recommendedName>
</protein>
<dbReference type="PROSITE" id="PS00107">
    <property type="entry name" value="PROTEIN_KINASE_ATP"/>
    <property type="match status" value="1"/>
</dbReference>
<keyword evidence="16" id="KW-0325">Glycoprotein</keyword>
<evidence type="ECO:0000256" key="4">
    <source>
        <dbReference type="ARBA" id="ARBA00022553"/>
    </source>
</evidence>
<sequence length="828" mass="92835">MGSVSWCCCVVLLYLALFLKPFPILVKSLPGSFWSANTSTSVTNSFSTPDSVKFDDGSFVSIILASESHSYGHAYHCGFFCNQTCDGSLFAIFRILLEDGNISKSEGPTVVWAANPKNPVSVNASLKLTSERGLVLTDANGTTVWSTNTSSKSVAGLNLTDNCNLLLLDHNNATIIWQSFDHPTDTLVLEQKLMAGQQLISQGGLYSLSLTSEGLFAYINSNPPQRYFSGYNNFLIFGFTIKANSSYVQLKSKNLTLFSRGLIFALFVPPDFSAQYMRLEPDGHLRAYGMGNDVYDFLTRHIGVCDYPTVCGNYGICTNAQCSCPPPINGTSYFRQTNDKLPNNGCSLITPLSCEDSKYHVLSELENITYFPITKYPPKINPDHQHINLESCKQACLKDCSCKAVFYNSSNHMGNCYLQSQIFSLMSTDAGQENYHKVYIKVQKVIPRQKVKKVIPRQKKHWLEIILVSSLAFVLFLLSKSSDEAEEYYLDHVPGMPTRYSYHDLQAATKEFSMELGGGGFGTVLEGTLVDGTKVAVKRFDGLNQIKKSFLAEVETIGSIHHFNLVRLIGFCAEKSHQLLLVYEYMSNGSLDKWIFHRNPEMLLDWQHRKKIIIDIARGLTYLHDDCRHKIVHLDIKPPNILLDENFNAKVSDFGLSKLVDREQSQVVTTMRGTPGYMAPEWLNSVITEKVDVYSFGVVLLEILCGRRNIDRSQPEEAMHLLAIFKKKIKEDQLLDLVDKYNEDMTLHGEEVVNMMRVAAWCLQNDFTKRPSMSIVVKVLEGAVNVESNLDDFFLNPPLPNTRAGVHNQEVHVATTTQLLPSILSGPR</sequence>
<proteinExistence type="inferred from homology"/>
<comment type="catalytic activity">
    <reaction evidence="18 19">
        <text>L-seryl-[protein] + ATP = O-phospho-L-seryl-[protein] + ADP + H(+)</text>
        <dbReference type="Rhea" id="RHEA:17989"/>
        <dbReference type="Rhea" id="RHEA-COMP:9863"/>
        <dbReference type="Rhea" id="RHEA-COMP:11604"/>
        <dbReference type="ChEBI" id="CHEBI:15378"/>
        <dbReference type="ChEBI" id="CHEBI:29999"/>
        <dbReference type="ChEBI" id="CHEBI:30616"/>
        <dbReference type="ChEBI" id="CHEBI:83421"/>
        <dbReference type="ChEBI" id="CHEBI:456216"/>
        <dbReference type="EC" id="2.7.11.1"/>
    </reaction>
</comment>
<evidence type="ECO:0000256" key="15">
    <source>
        <dbReference type="ARBA" id="ARBA00023170"/>
    </source>
</evidence>
<name>A0AAN7GG96_QUERU</name>
<dbReference type="EMBL" id="JAXUIC010000001">
    <property type="protein sequence ID" value="KAK4607786.1"/>
    <property type="molecule type" value="Genomic_DNA"/>
</dbReference>
<dbReference type="FunFam" id="1.10.510.10:FF:000248">
    <property type="entry name" value="S-receptor-like kinase 5"/>
    <property type="match status" value="1"/>
</dbReference>
<dbReference type="GO" id="GO:0004674">
    <property type="term" value="F:protein serine/threonine kinase activity"/>
    <property type="evidence" value="ECO:0007669"/>
    <property type="project" value="UniProtKB-KW"/>
</dbReference>
<dbReference type="InterPro" id="IPR036426">
    <property type="entry name" value="Bulb-type_lectin_dom_sf"/>
</dbReference>
<evidence type="ECO:0000256" key="19">
    <source>
        <dbReference type="PIRNR" id="PIRNR000641"/>
    </source>
</evidence>
<keyword evidence="14" id="KW-1015">Disulfide bond</keyword>
<evidence type="ECO:0000313" key="25">
    <source>
        <dbReference type="EMBL" id="KAK4607786.1"/>
    </source>
</evidence>
<dbReference type="PROSITE" id="PS50948">
    <property type="entry name" value="PAN"/>
    <property type="match status" value="1"/>
</dbReference>
<keyword evidence="8" id="KW-0430">Lectin</keyword>
<comment type="caution">
    <text evidence="25">The sequence shown here is derived from an EMBL/GenBank/DDBJ whole genome shotgun (WGS) entry which is preliminary data.</text>
</comment>
<evidence type="ECO:0000256" key="10">
    <source>
        <dbReference type="ARBA" id="ARBA00022777"/>
    </source>
</evidence>
<dbReference type="InterPro" id="IPR008271">
    <property type="entry name" value="Ser/Thr_kinase_AS"/>
</dbReference>
<evidence type="ECO:0000256" key="17">
    <source>
        <dbReference type="ARBA" id="ARBA00047899"/>
    </source>
</evidence>
<evidence type="ECO:0000259" key="22">
    <source>
        <dbReference type="PROSITE" id="PS50011"/>
    </source>
</evidence>
<dbReference type="PANTHER" id="PTHR47976:SF30">
    <property type="entry name" value="RECEPTOR-LIKE SERINE_THREONINE-PROTEIN KINASE"/>
    <property type="match status" value="1"/>
</dbReference>
<feature type="domain" description="Protein kinase" evidence="22">
    <location>
        <begin position="510"/>
        <end position="794"/>
    </location>
</feature>
<keyword evidence="13" id="KW-0472">Membrane</keyword>
<evidence type="ECO:0000256" key="8">
    <source>
        <dbReference type="ARBA" id="ARBA00022734"/>
    </source>
</evidence>
<dbReference type="InterPro" id="IPR051343">
    <property type="entry name" value="G-type_lectin_kinases/EP1-like"/>
</dbReference>
<evidence type="ECO:0000259" key="23">
    <source>
        <dbReference type="PROSITE" id="PS50927"/>
    </source>
</evidence>
<evidence type="ECO:0000256" key="13">
    <source>
        <dbReference type="ARBA" id="ARBA00023136"/>
    </source>
</evidence>
<dbReference type="PROSITE" id="PS00108">
    <property type="entry name" value="PROTEIN_KINASE_ST"/>
    <property type="match status" value="1"/>
</dbReference>
<keyword evidence="5 19" id="KW-0808">Transferase</keyword>
<evidence type="ECO:0000256" key="16">
    <source>
        <dbReference type="ARBA" id="ARBA00023180"/>
    </source>
</evidence>
<evidence type="ECO:0000256" key="21">
    <source>
        <dbReference type="SAM" id="SignalP"/>
    </source>
</evidence>
<comment type="catalytic activity">
    <reaction evidence="17 19">
        <text>L-threonyl-[protein] + ATP = O-phospho-L-threonyl-[protein] + ADP + H(+)</text>
        <dbReference type="Rhea" id="RHEA:46608"/>
        <dbReference type="Rhea" id="RHEA-COMP:11060"/>
        <dbReference type="Rhea" id="RHEA-COMP:11605"/>
        <dbReference type="ChEBI" id="CHEBI:15378"/>
        <dbReference type="ChEBI" id="CHEBI:30013"/>
        <dbReference type="ChEBI" id="CHEBI:30616"/>
        <dbReference type="ChEBI" id="CHEBI:61977"/>
        <dbReference type="ChEBI" id="CHEBI:456216"/>
        <dbReference type="EC" id="2.7.11.1"/>
    </reaction>
</comment>
<dbReference type="InterPro" id="IPR017441">
    <property type="entry name" value="Protein_kinase_ATP_BS"/>
</dbReference>
<dbReference type="SUPFAM" id="SSF56112">
    <property type="entry name" value="Protein kinase-like (PK-like)"/>
    <property type="match status" value="1"/>
</dbReference>